<dbReference type="EMBL" id="JAWDJW010007102">
    <property type="protein sequence ID" value="KAK3062840.1"/>
    <property type="molecule type" value="Genomic_DNA"/>
</dbReference>
<sequence length="305" mass="33975">MPEQFKRKRGFRSSRARSDTPYRPAGRIGRSSFNIDDITGDLRRSSVQPSGDASLLPSSRSPGFGDGPIQTNAADVSFFSPASDAIAAIPNFTPHDFSTCPSHEQMGLWSGSETPWAKKGIPQPPRHMSTMHPPPHLVPLPDSPPISSRTNLLTTPPCPPSPIITHSKSREKAEAAASASAASAAALRTTLLDRCTLIEINILKLNQRLHDMDTQLGRLRTSQRGLEDQKCRQRRQFERLQRRRRHIPQQVKYERQRLGESRKCIAAMGREIKGLVRMRAGVEREKGAWVEDLGLLRRQLGDLGQ</sequence>
<gene>
    <name evidence="1" type="ORF">LTS18_003257</name>
</gene>
<reference evidence="1" key="1">
    <citation type="submission" date="2024-09" db="EMBL/GenBank/DDBJ databases">
        <title>Black Yeasts Isolated from many extreme environments.</title>
        <authorList>
            <person name="Coleine C."/>
            <person name="Stajich J.E."/>
            <person name="Selbmann L."/>
        </authorList>
    </citation>
    <scope>NUCLEOTIDE SEQUENCE</scope>
    <source>
        <strain evidence="1">CCFEE 5737</strain>
    </source>
</reference>
<proteinExistence type="predicted"/>
<evidence type="ECO:0000313" key="2">
    <source>
        <dbReference type="Proteomes" id="UP001186974"/>
    </source>
</evidence>
<dbReference type="Proteomes" id="UP001186974">
    <property type="component" value="Unassembled WGS sequence"/>
</dbReference>
<keyword evidence="2" id="KW-1185">Reference proteome</keyword>
<organism evidence="1 2">
    <name type="scientific">Coniosporium uncinatum</name>
    <dbReference type="NCBI Taxonomy" id="93489"/>
    <lineage>
        <taxon>Eukaryota</taxon>
        <taxon>Fungi</taxon>
        <taxon>Dikarya</taxon>
        <taxon>Ascomycota</taxon>
        <taxon>Pezizomycotina</taxon>
        <taxon>Dothideomycetes</taxon>
        <taxon>Dothideomycetes incertae sedis</taxon>
        <taxon>Coniosporium</taxon>
    </lineage>
</organism>
<comment type="caution">
    <text evidence="1">The sequence shown here is derived from an EMBL/GenBank/DDBJ whole genome shotgun (WGS) entry which is preliminary data.</text>
</comment>
<accession>A0ACC3D720</accession>
<name>A0ACC3D720_9PEZI</name>
<protein>
    <submittedName>
        <fullName evidence="1">Uncharacterized protein</fullName>
    </submittedName>
</protein>
<evidence type="ECO:0000313" key="1">
    <source>
        <dbReference type="EMBL" id="KAK3062840.1"/>
    </source>
</evidence>